<feature type="signal peptide" evidence="1">
    <location>
        <begin position="1"/>
        <end position="22"/>
    </location>
</feature>
<feature type="chain" id="PRO_5014381748" evidence="1">
    <location>
        <begin position="23"/>
        <end position="67"/>
    </location>
</feature>
<keyword evidence="3" id="KW-1185">Reference proteome</keyword>
<keyword evidence="1" id="KW-0732">Signal</keyword>
<evidence type="ECO:0000313" key="3">
    <source>
        <dbReference type="Proteomes" id="UP000233120"/>
    </source>
</evidence>
<dbReference type="OMA" id="REVSFRM"/>
<accession>A0A2K6B771</accession>
<name>A0A2K6B771_MACNE</name>
<dbReference type="Ensembl" id="ENSMNET00000031397.1">
    <property type="protein sequence ID" value="ENSMNEP00000007247.1"/>
    <property type="gene ID" value="ENSMNEG00000028200.1"/>
</dbReference>
<proteinExistence type="predicted"/>
<dbReference type="AlphaFoldDB" id="A0A2K6B771"/>
<evidence type="ECO:0000256" key="1">
    <source>
        <dbReference type="SAM" id="SignalP"/>
    </source>
</evidence>
<organism evidence="2 3">
    <name type="scientific">Macaca nemestrina</name>
    <name type="common">Pig-tailed macaque</name>
    <dbReference type="NCBI Taxonomy" id="9545"/>
    <lineage>
        <taxon>Eukaryota</taxon>
        <taxon>Metazoa</taxon>
        <taxon>Chordata</taxon>
        <taxon>Craniata</taxon>
        <taxon>Vertebrata</taxon>
        <taxon>Euteleostomi</taxon>
        <taxon>Mammalia</taxon>
        <taxon>Eutheria</taxon>
        <taxon>Euarchontoglires</taxon>
        <taxon>Primates</taxon>
        <taxon>Haplorrhini</taxon>
        <taxon>Catarrhini</taxon>
        <taxon>Cercopithecidae</taxon>
        <taxon>Cercopithecinae</taxon>
        <taxon>Macaca</taxon>
    </lineage>
</organism>
<dbReference type="Proteomes" id="UP000233120">
    <property type="component" value="Unassembled WGS sequence"/>
</dbReference>
<protein>
    <submittedName>
        <fullName evidence="2">Uncharacterized protein</fullName>
    </submittedName>
</protein>
<reference evidence="2" key="1">
    <citation type="submission" date="2025-08" db="UniProtKB">
        <authorList>
            <consortium name="Ensembl"/>
        </authorList>
    </citation>
    <scope>IDENTIFICATION</scope>
</reference>
<reference evidence="2" key="2">
    <citation type="submission" date="2025-09" db="UniProtKB">
        <authorList>
            <consortium name="Ensembl"/>
        </authorList>
    </citation>
    <scope>IDENTIFICATION</scope>
</reference>
<evidence type="ECO:0000313" key="2">
    <source>
        <dbReference type="Ensembl" id="ENSMNEP00000007247.1"/>
    </source>
</evidence>
<sequence>MKMVFKTFVLLECISLFRVGEISICLEKNILSLTLVREVSFRVLQKICYFILFNKEHSQNVNRYLEK</sequence>